<evidence type="ECO:0000313" key="2">
    <source>
        <dbReference type="EMBL" id="MCI14633.1"/>
    </source>
</evidence>
<dbReference type="InterPro" id="IPR026960">
    <property type="entry name" value="RVT-Znf"/>
</dbReference>
<dbReference type="Pfam" id="PF13966">
    <property type="entry name" value="zf-RVT"/>
    <property type="match status" value="1"/>
</dbReference>
<dbReference type="EMBL" id="LXQA010093180">
    <property type="protein sequence ID" value="MCI14633.1"/>
    <property type="molecule type" value="Genomic_DNA"/>
</dbReference>
<comment type="caution">
    <text evidence="2">The sequence shown here is derived from an EMBL/GenBank/DDBJ whole genome shotgun (WGS) entry which is preliminary data.</text>
</comment>
<dbReference type="AlphaFoldDB" id="A0A392PRC1"/>
<reference evidence="2 3" key="1">
    <citation type="journal article" date="2018" name="Front. Plant Sci.">
        <title>Red Clover (Trifolium pratense) and Zigzag Clover (T. medium) - A Picture of Genomic Similarities and Differences.</title>
        <authorList>
            <person name="Dluhosova J."/>
            <person name="Istvanek J."/>
            <person name="Nedelnik J."/>
            <person name="Repkova J."/>
        </authorList>
    </citation>
    <scope>NUCLEOTIDE SEQUENCE [LARGE SCALE GENOMIC DNA]</scope>
    <source>
        <strain evidence="3">cv. 10/8</strain>
        <tissue evidence="2">Leaf</tissue>
    </source>
</reference>
<dbReference type="Proteomes" id="UP000265520">
    <property type="component" value="Unassembled WGS sequence"/>
</dbReference>
<name>A0A392PRC1_9FABA</name>
<sequence length="127" mass="14100">MNNFPADNVSQIIALSAPTDVDGPDIIGWGGTNTHQFTVQSAHSLQHQNCPTVVGDWKILWKWRGPHRIQTFIWLVAHGHILTNFRRSRWGGGISPTCPCCENGDETVLHVLRDWIGFSITSTGKGL</sequence>
<evidence type="ECO:0000259" key="1">
    <source>
        <dbReference type="Pfam" id="PF13966"/>
    </source>
</evidence>
<organism evidence="2 3">
    <name type="scientific">Trifolium medium</name>
    <dbReference type="NCBI Taxonomy" id="97028"/>
    <lineage>
        <taxon>Eukaryota</taxon>
        <taxon>Viridiplantae</taxon>
        <taxon>Streptophyta</taxon>
        <taxon>Embryophyta</taxon>
        <taxon>Tracheophyta</taxon>
        <taxon>Spermatophyta</taxon>
        <taxon>Magnoliopsida</taxon>
        <taxon>eudicotyledons</taxon>
        <taxon>Gunneridae</taxon>
        <taxon>Pentapetalae</taxon>
        <taxon>rosids</taxon>
        <taxon>fabids</taxon>
        <taxon>Fabales</taxon>
        <taxon>Fabaceae</taxon>
        <taxon>Papilionoideae</taxon>
        <taxon>50 kb inversion clade</taxon>
        <taxon>NPAAA clade</taxon>
        <taxon>Hologalegina</taxon>
        <taxon>IRL clade</taxon>
        <taxon>Trifolieae</taxon>
        <taxon>Trifolium</taxon>
    </lineage>
</organism>
<accession>A0A392PRC1</accession>
<protein>
    <submittedName>
        <fullName evidence="2">Ribonuclease H</fullName>
    </submittedName>
</protein>
<feature type="non-terminal residue" evidence="2">
    <location>
        <position position="127"/>
    </location>
</feature>
<feature type="domain" description="Reverse transcriptase zinc-binding" evidence="1">
    <location>
        <begin position="37"/>
        <end position="112"/>
    </location>
</feature>
<keyword evidence="3" id="KW-1185">Reference proteome</keyword>
<evidence type="ECO:0000313" key="3">
    <source>
        <dbReference type="Proteomes" id="UP000265520"/>
    </source>
</evidence>
<proteinExistence type="predicted"/>